<dbReference type="Proteomes" id="UP000237105">
    <property type="component" value="Unassembled WGS sequence"/>
</dbReference>
<keyword evidence="3" id="KW-1185">Reference proteome</keyword>
<evidence type="ECO:0000313" key="3">
    <source>
        <dbReference type="Proteomes" id="UP000237105"/>
    </source>
</evidence>
<dbReference type="AlphaFoldDB" id="A0A2P5BR15"/>
<sequence>NMSDNKDKNTSGKTSGVNDPKLLMENLIGEMRRAMRVLMEQVHEGMDRIENVHVEQPQIAPNVRRRERFKPRERFQPREVRVEDEEYYGDTFGNEDDRDSIVDNRRHSGQFRGARNREDHWVALR</sequence>
<evidence type="ECO:0000313" key="2">
    <source>
        <dbReference type="EMBL" id="PON51243.1"/>
    </source>
</evidence>
<reference evidence="3" key="1">
    <citation type="submission" date="2016-06" db="EMBL/GenBank/DDBJ databases">
        <title>Parallel loss of symbiosis genes in relatives of nitrogen-fixing non-legume Parasponia.</title>
        <authorList>
            <person name="Van Velzen R."/>
            <person name="Holmer R."/>
            <person name="Bu F."/>
            <person name="Rutten L."/>
            <person name="Van Zeijl A."/>
            <person name="Liu W."/>
            <person name="Santuari L."/>
            <person name="Cao Q."/>
            <person name="Sharma T."/>
            <person name="Shen D."/>
            <person name="Roswanjaya Y."/>
            <person name="Wardhani T."/>
            <person name="Kalhor M.S."/>
            <person name="Jansen J."/>
            <person name="Van den Hoogen J."/>
            <person name="Gungor B."/>
            <person name="Hartog M."/>
            <person name="Hontelez J."/>
            <person name="Verver J."/>
            <person name="Yang W.-C."/>
            <person name="Schijlen E."/>
            <person name="Repin R."/>
            <person name="Schilthuizen M."/>
            <person name="Schranz E."/>
            <person name="Heidstra R."/>
            <person name="Miyata K."/>
            <person name="Fedorova E."/>
            <person name="Kohlen W."/>
            <person name="Bisseling T."/>
            <person name="Smit S."/>
            <person name="Geurts R."/>
        </authorList>
    </citation>
    <scope>NUCLEOTIDE SEQUENCE [LARGE SCALE GENOMIC DNA]</scope>
    <source>
        <strain evidence="3">cv. WU1-14</strain>
    </source>
</reference>
<dbReference type="EMBL" id="JXTB01000236">
    <property type="protein sequence ID" value="PON51243.1"/>
    <property type="molecule type" value="Genomic_DNA"/>
</dbReference>
<organism evidence="2 3">
    <name type="scientific">Parasponia andersonii</name>
    <name type="common">Sponia andersonii</name>
    <dbReference type="NCBI Taxonomy" id="3476"/>
    <lineage>
        <taxon>Eukaryota</taxon>
        <taxon>Viridiplantae</taxon>
        <taxon>Streptophyta</taxon>
        <taxon>Embryophyta</taxon>
        <taxon>Tracheophyta</taxon>
        <taxon>Spermatophyta</taxon>
        <taxon>Magnoliopsida</taxon>
        <taxon>eudicotyledons</taxon>
        <taxon>Gunneridae</taxon>
        <taxon>Pentapetalae</taxon>
        <taxon>rosids</taxon>
        <taxon>fabids</taxon>
        <taxon>Rosales</taxon>
        <taxon>Cannabaceae</taxon>
        <taxon>Parasponia</taxon>
    </lineage>
</organism>
<proteinExistence type="predicted"/>
<feature type="compositionally biased region" description="Basic and acidic residues" evidence="1">
    <location>
        <begin position="1"/>
        <end position="10"/>
    </location>
</feature>
<accession>A0A2P5BR15</accession>
<feature type="compositionally biased region" description="Acidic residues" evidence="1">
    <location>
        <begin position="86"/>
        <end position="98"/>
    </location>
</feature>
<comment type="caution">
    <text evidence="2">The sequence shown here is derived from an EMBL/GenBank/DDBJ whole genome shotgun (WGS) entry which is preliminary data.</text>
</comment>
<feature type="non-terminal residue" evidence="2">
    <location>
        <position position="1"/>
    </location>
</feature>
<feature type="region of interest" description="Disordered" evidence="1">
    <location>
        <begin position="1"/>
        <end position="21"/>
    </location>
</feature>
<evidence type="ECO:0000256" key="1">
    <source>
        <dbReference type="SAM" id="MobiDB-lite"/>
    </source>
</evidence>
<dbReference type="OrthoDB" id="1702039at2759"/>
<protein>
    <submittedName>
        <fullName evidence="2">Uncharacterized protein</fullName>
    </submittedName>
</protein>
<gene>
    <name evidence="2" type="ORF">PanWU01x14_218040</name>
</gene>
<name>A0A2P5BR15_PARAD</name>
<feature type="region of interest" description="Disordered" evidence="1">
    <location>
        <begin position="86"/>
        <end position="105"/>
    </location>
</feature>